<accession>A0A182QQL6</accession>
<evidence type="ECO:0000313" key="3">
    <source>
        <dbReference type="Proteomes" id="UP000075886"/>
    </source>
</evidence>
<proteinExistence type="predicted"/>
<protein>
    <submittedName>
        <fullName evidence="2">Uncharacterized protein</fullName>
    </submittedName>
</protein>
<dbReference type="Proteomes" id="UP000075886">
    <property type="component" value="Unassembled WGS sequence"/>
</dbReference>
<feature type="transmembrane region" description="Helical" evidence="1">
    <location>
        <begin position="17"/>
        <end position="35"/>
    </location>
</feature>
<dbReference type="AlphaFoldDB" id="A0A182QQL6"/>
<name>A0A182QQL6_9DIPT</name>
<dbReference type="EMBL" id="AXCN02000028">
    <property type="status" value="NOT_ANNOTATED_CDS"/>
    <property type="molecule type" value="Genomic_DNA"/>
</dbReference>
<keyword evidence="3" id="KW-1185">Reference proteome</keyword>
<keyword evidence="1" id="KW-0812">Transmembrane</keyword>
<sequence>MVRRLGSNSSPSLMSDLYAWMPIAVLIFIAASIIGSRHFRLRSSSDWPTVSTCGEDAGVPTVAGPPLVMPLNRTDMRFSLRLVACSSLRVTSYFERTSASCRWQLCRSAVRRAESGFSSTGATVDIFPPIGRGIAGAGSSGGGGGGGGSKSVPGCFISGTFASSSQSFCSIFGANFSGLFGASVDDGITGAWMMLETLKFPHLRSPRLDDK</sequence>
<reference evidence="2" key="2">
    <citation type="submission" date="2020-05" db="UniProtKB">
        <authorList>
            <consortium name="EnsemblMetazoa"/>
        </authorList>
    </citation>
    <scope>IDENTIFICATION</scope>
    <source>
        <strain evidence="2">FAR1</strain>
    </source>
</reference>
<dbReference type="VEuPathDB" id="VectorBase:AFAF014921"/>
<keyword evidence="1" id="KW-1133">Transmembrane helix</keyword>
<evidence type="ECO:0000256" key="1">
    <source>
        <dbReference type="SAM" id="Phobius"/>
    </source>
</evidence>
<reference evidence="3" key="1">
    <citation type="submission" date="2014-01" db="EMBL/GenBank/DDBJ databases">
        <title>The Genome Sequence of Anopheles farauti FAR1 (V2).</title>
        <authorList>
            <consortium name="The Broad Institute Genomics Platform"/>
            <person name="Neafsey D.E."/>
            <person name="Besansky N."/>
            <person name="Howell P."/>
            <person name="Walton C."/>
            <person name="Young S.K."/>
            <person name="Zeng Q."/>
            <person name="Gargeya S."/>
            <person name="Fitzgerald M."/>
            <person name="Haas B."/>
            <person name="Abouelleil A."/>
            <person name="Allen A.W."/>
            <person name="Alvarado L."/>
            <person name="Arachchi H.M."/>
            <person name="Berlin A.M."/>
            <person name="Chapman S.B."/>
            <person name="Gainer-Dewar J."/>
            <person name="Goldberg J."/>
            <person name="Griggs A."/>
            <person name="Gujja S."/>
            <person name="Hansen M."/>
            <person name="Howarth C."/>
            <person name="Imamovic A."/>
            <person name="Ireland A."/>
            <person name="Larimer J."/>
            <person name="McCowan C."/>
            <person name="Murphy C."/>
            <person name="Pearson M."/>
            <person name="Poon T.W."/>
            <person name="Priest M."/>
            <person name="Roberts A."/>
            <person name="Saif S."/>
            <person name="Shea T."/>
            <person name="Sisk P."/>
            <person name="Sykes S."/>
            <person name="Wortman J."/>
            <person name="Nusbaum C."/>
            <person name="Birren B."/>
        </authorList>
    </citation>
    <scope>NUCLEOTIDE SEQUENCE [LARGE SCALE GENOMIC DNA]</scope>
    <source>
        <strain evidence="3">FAR1</strain>
    </source>
</reference>
<keyword evidence="1" id="KW-0472">Membrane</keyword>
<evidence type="ECO:0000313" key="2">
    <source>
        <dbReference type="EnsemblMetazoa" id="AFAF014921-PA"/>
    </source>
</evidence>
<organism evidence="2 3">
    <name type="scientific">Anopheles farauti</name>
    <dbReference type="NCBI Taxonomy" id="69004"/>
    <lineage>
        <taxon>Eukaryota</taxon>
        <taxon>Metazoa</taxon>
        <taxon>Ecdysozoa</taxon>
        <taxon>Arthropoda</taxon>
        <taxon>Hexapoda</taxon>
        <taxon>Insecta</taxon>
        <taxon>Pterygota</taxon>
        <taxon>Neoptera</taxon>
        <taxon>Endopterygota</taxon>
        <taxon>Diptera</taxon>
        <taxon>Nematocera</taxon>
        <taxon>Culicoidea</taxon>
        <taxon>Culicidae</taxon>
        <taxon>Anophelinae</taxon>
        <taxon>Anopheles</taxon>
    </lineage>
</organism>
<dbReference type="EnsemblMetazoa" id="AFAF014921-RA">
    <property type="protein sequence ID" value="AFAF014921-PA"/>
    <property type="gene ID" value="AFAF014921"/>
</dbReference>